<dbReference type="GO" id="GO:0008033">
    <property type="term" value="P:tRNA processing"/>
    <property type="evidence" value="ECO:0007669"/>
    <property type="project" value="UniProtKB-KW"/>
</dbReference>
<dbReference type="InterPro" id="IPR050156">
    <property type="entry name" value="TC-AMP_synthase_SUA5"/>
</dbReference>
<gene>
    <name evidence="13" type="ORF">A3G56_01255</name>
</gene>
<keyword evidence="8" id="KW-0547">Nucleotide-binding</keyword>
<evidence type="ECO:0000256" key="10">
    <source>
        <dbReference type="ARBA" id="ARBA00029774"/>
    </source>
</evidence>
<keyword evidence="9" id="KW-0067">ATP-binding</keyword>
<evidence type="ECO:0000256" key="5">
    <source>
        <dbReference type="ARBA" id="ARBA00022679"/>
    </source>
</evidence>
<keyword evidence="5" id="KW-0808">Transferase</keyword>
<dbReference type="InterPro" id="IPR006070">
    <property type="entry name" value="Sua5-like_dom"/>
</dbReference>
<dbReference type="PANTHER" id="PTHR17490">
    <property type="entry name" value="SUA5"/>
    <property type="match status" value="1"/>
</dbReference>
<sequence>MDFDIMKVIKIDNNKISAQIIAKITRALKQGEVVVYPTETFYGLGCDATNAQAVAKIFKIKGRQRNKALPFLVSDIKMARKYLRFNRQAKMLAAKFWPGPLSLVLDFNANGRKIFKKSINQKSFDAGARISSNKIAALLVKKLGKPLISTSANLSGWPAASEAKTVIKYWQRRKFKPDVIIDAGKLPPSLGSTLVDARSGKIIILRKGDLESIIKEGK</sequence>
<dbReference type="SUPFAM" id="SSF55821">
    <property type="entry name" value="YrdC/RibB"/>
    <property type="match status" value="1"/>
</dbReference>
<organism evidence="13 14">
    <name type="scientific">Candidatus Falkowbacteria bacterium RIFCSPLOWO2_12_FULL_45_10</name>
    <dbReference type="NCBI Taxonomy" id="1797990"/>
    <lineage>
        <taxon>Bacteria</taxon>
        <taxon>Candidatus Falkowiibacteriota</taxon>
    </lineage>
</organism>
<dbReference type="InterPro" id="IPR017945">
    <property type="entry name" value="DHBP_synth_RibB-like_a/b_dom"/>
</dbReference>
<evidence type="ECO:0000256" key="6">
    <source>
        <dbReference type="ARBA" id="ARBA00022694"/>
    </source>
</evidence>
<evidence type="ECO:0000256" key="2">
    <source>
        <dbReference type="ARBA" id="ARBA00007663"/>
    </source>
</evidence>
<evidence type="ECO:0000313" key="14">
    <source>
        <dbReference type="Proteomes" id="UP000178682"/>
    </source>
</evidence>
<name>A0A1F5RXA3_9BACT</name>
<reference evidence="13 14" key="1">
    <citation type="journal article" date="2016" name="Nat. Commun.">
        <title>Thousands of microbial genomes shed light on interconnected biogeochemical processes in an aquifer system.</title>
        <authorList>
            <person name="Anantharaman K."/>
            <person name="Brown C.T."/>
            <person name="Hug L.A."/>
            <person name="Sharon I."/>
            <person name="Castelle C.J."/>
            <person name="Probst A.J."/>
            <person name="Thomas B.C."/>
            <person name="Singh A."/>
            <person name="Wilkins M.J."/>
            <person name="Karaoz U."/>
            <person name="Brodie E.L."/>
            <person name="Williams K.H."/>
            <person name="Hubbard S.S."/>
            <person name="Banfield J.F."/>
        </authorList>
    </citation>
    <scope>NUCLEOTIDE SEQUENCE [LARGE SCALE GENOMIC DNA]</scope>
</reference>
<evidence type="ECO:0000256" key="9">
    <source>
        <dbReference type="ARBA" id="ARBA00022840"/>
    </source>
</evidence>
<dbReference type="Pfam" id="PF01300">
    <property type="entry name" value="Sua5_yciO_yrdC"/>
    <property type="match status" value="1"/>
</dbReference>
<evidence type="ECO:0000313" key="13">
    <source>
        <dbReference type="EMBL" id="OGF18952.1"/>
    </source>
</evidence>
<comment type="similarity">
    <text evidence="2">Belongs to the SUA5 family.</text>
</comment>
<dbReference type="GO" id="GO:0003725">
    <property type="term" value="F:double-stranded RNA binding"/>
    <property type="evidence" value="ECO:0007669"/>
    <property type="project" value="InterPro"/>
</dbReference>
<feature type="domain" description="YrdC-like" evidence="12">
    <location>
        <begin position="18"/>
        <end position="210"/>
    </location>
</feature>
<evidence type="ECO:0000259" key="12">
    <source>
        <dbReference type="PROSITE" id="PS51163"/>
    </source>
</evidence>
<dbReference type="EC" id="2.7.7.87" evidence="3"/>
<evidence type="ECO:0000256" key="11">
    <source>
        <dbReference type="ARBA" id="ARBA00048366"/>
    </source>
</evidence>
<dbReference type="GO" id="GO:0006450">
    <property type="term" value="P:regulation of translational fidelity"/>
    <property type="evidence" value="ECO:0007669"/>
    <property type="project" value="TreeGrafter"/>
</dbReference>
<evidence type="ECO:0000256" key="3">
    <source>
        <dbReference type="ARBA" id="ARBA00012584"/>
    </source>
</evidence>
<dbReference type="NCBIfam" id="TIGR00057">
    <property type="entry name" value="L-threonylcarbamoyladenylate synthase"/>
    <property type="match status" value="1"/>
</dbReference>
<accession>A0A1F5RXA3</accession>
<evidence type="ECO:0000256" key="7">
    <source>
        <dbReference type="ARBA" id="ARBA00022695"/>
    </source>
</evidence>
<comment type="caution">
    <text evidence="13">The sequence shown here is derived from an EMBL/GenBank/DDBJ whole genome shotgun (WGS) entry which is preliminary data.</text>
</comment>
<dbReference type="GO" id="GO:0000049">
    <property type="term" value="F:tRNA binding"/>
    <property type="evidence" value="ECO:0007669"/>
    <property type="project" value="TreeGrafter"/>
</dbReference>
<dbReference type="Gene3D" id="3.90.870.10">
    <property type="entry name" value="DHBP synthase"/>
    <property type="match status" value="1"/>
</dbReference>
<evidence type="ECO:0000256" key="1">
    <source>
        <dbReference type="ARBA" id="ARBA00004496"/>
    </source>
</evidence>
<dbReference type="PANTHER" id="PTHR17490:SF16">
    <property type="entry name" value="THREONYLCARBAMOYL-AMP SYNTHASE"/>
    <property type="match status" value="1"/>
</dbReference>
<dbReference type="GO" id="GO:0005737">
    <property type="term" value="C:cytoplasm"/>
    <property type="evidence" value="ECO:0007669"/>
    <property type="project" value="UniProtKB-SubCell"/>
</dbReference>
<dbReference type="AlphaFoldDB" id="A0A1F5RXA3"/>
<dbReference type="GO" id="GO:0061710">
    <property type="term" value="F:L-threonylcarbamoyladenylate synthase"/>
    <property type="evidence" value="ECO:0007669"/>
    <property type="project" value="UniProtKB-EC"/>
</dbReference>
<proteinExistence type="inferred from homology"/>
<keyword evidence="4" id="KW-0963">Cytoplasm</keyword>
<comment type="catalytic activity">
    <reaction evidence="11">
        <text>L-threonine + hydrogencarbonate + ATP = L-threonylcarbamoyladenylate + diphosphate + H2O</text>
        <dbReference type="Rhea" id="RHEA:36407"/>
        <dbReference type="ChEBI" id="CHEBI:15377"/>
        <dbReference type="ChEBI" id="CHEBI:17544"/>
        <dbReference type="ChEBI" id="CHEBI:30616"/>
        <dbReference type="ChEBI" id="CHEBI:33019"/>
        <dbReference type="ChEBI" id="CHEBI:57926"/>
        <dbReference type="ChEBI" id="CHEBI:73682"/>
        <dbReference type="EC" id="2.7.7.87"/>
    </reaction>
</comment>
<evidence type="ECO:0000256" key="8">
    <source>
        <dbReference type="ARBA" id="ARBA00022741"/>
    </source>
</evidence>
<dbReference type="PROSITE" id="PS51163">
    <property type="entry name" value="YRDC"/>
    <property type="match status" value="1"/>
</dbReference>
<dbReference type="EMBL" id="MFFX01000035">
    <property type="protein sequence ID" value="OGF18952.1"/>
    <property type="molecule type" value="Genomic_DNA"/>
</dbReference>
<evidence type="ECO:0000256" key="4">
    <source>
        <dbReference type="ARBA" id="ARBA00022490"/>
    </source>
</evidence>
<protein>
    <recommendedName>
        <fullName evidence="10">L-threonylcarbamoyladenylate synthase</fullName>
        <ecNumber evidence="3">2.7.7.87</ecNumber>
    </recommendedName>
    <alternativeName>
        <fullName evidence="10">L-threonylcarbamoyladenylate synthase</fullName>
    </alternativeName>
</protein>
<dbReference type="Proteomes" id="UP000178682">
    <property type="component" value="Unassembled WGS sequence"/>
</dbReference>
<dbReference type="GO" id="GO:0005524">
    <property type="term" value="F:ATP binding"/>
    <property type="evidence" value="ECO:0007669"/>
    <property type="project" value="UniProtKB-KW"/>
</dbReference>
<keyword evidence="7" id="KW-0548">Nucleotidyltransferase</keyword>
<keyword evidence="6" id="KW-0819">tRNA processing</keyword>
<comment type="subcellular location">
    <subcellularLocation>
        <location evidence="1">Cytoplasm</location>
    </subcellularLocation>
</comment>